<feature type="coiled-coil region" evidence="1">
    <location>
        <begin position="26"/>
        <end position="93"/>
    </location>
</feature>
<reference evidence="4" key="1">
    <citation type="journal article" date="2019" name="Int. J. Syst. Evol. Microbiol.">
        <title>The Global Catalogue of Microorganisms (GCM) 10K type strain sequencing project: providing services to taxonomists for standard genome sequencing and annotation.</title>
        <authorList>
            <consortium name="The Broad Institute Genomics Platform"/>
            <consortium name="The Broad Institute Genome Sequencing Center for Infectious Disease"/>
            <person name="Wu L."/>
            <person name="Ma J."/>
        </authorList>
    </citation>
    <scope>NUCLEOTIDE SEQUENCE [LARGE SCALE GENOMIC DNA]</scope>
    <source>
        <strain evidence="4">WLHS5</strain>
    </source>
</reference>
<dbReference type="Proteomes" id="UP001596504">
    <property type="component" value="Unassembled WGS sequence"/>
</dbReference>
<evidence type="ECO:0000313" key="4">
    <source>
        <dbReference type="Proteomes" id="UP001596504"/>
    </source>
</evidence>
<evidence type="ECO:0000256" key="1">
    <source>
        <dbReference type="SAM" id="Coils"/>
    </source>
</evidence>
<keyword evidence="4" id="KW-1185">Reference proteome</keyword>
<sequence length="142" mass="15424">MRARMRIAAAALALPLAAGLAACGELQDAQQGLQDANQRIQDGQRNLDNAQACVEALSAANFMPNFADPQRAQQDAQVKVRELQQLAERTRDEALKQDLLDVQRSVQQVADGKIDIEASDDWVSGQLDKYQAVTTTCSEQAG</sequence>
<keyword evidence="2" id="KW-0732">Signal</keyword>
<evidence type="ECO:0000313" key="3">
    <source>
        <dbReference type="EMBL" id="MFC7341848.1"/>
    </source>
</evidence>
<feature type="signal peptide" evidence="2">
    <location>
        <begin position="1"/>
        <end position="21"/>
    </location>
</feature>
<accession>A0ABW2LKG2</accession>
<dbReference type="RefSeq" id="WP_380667124.1">
    <property type="nucleotide sequence ID" value="NZ_JBHTCJ010000004.1"/>
</dbReference>
<dbReference type="EMBL" id="JBHTCJ010000004">
    <property type="protein sequence ID" value="MFC7341848.1"/>
    <property type="molecule type" value="Genomic_DNA"/>
</dbReference>
<evidence type="ECO:0000256" key="2">
    <source>
        <dbReference type="SAM" id="SignalP"/>
    </source>
</evidence>
<protein>
    <recommendedName>
        <fullName evidence="5">Lipoprotein</fullName>
    </recommendedName>
</protein>
<feature type="chain" id="PRO_5045889702" description="Lipoprotein" evidence="2">
    <location>
        <begin position="22"/>
        <end position="142"/>
    </location>
</feature>
<keyword evidence="1" id="KW-0175">Coiled coil</keyword>
<comment type="caution">
    <text evidence="3">The sequence shown here is derived from an EMBL/GenBank/DDBJ whole genome shotgun (WGS) entry which is preliminary data.</text>
</comment>
<organism evidence="3 4">
    <name type="scientific">Saccharopolyspora griseoalba</name>
    <dbReference type="NCBI Taxonomy" id="1431848"/>
    <lineage>
        <taxon>Bacteria</taxon>
        <taxon>Bacillati</taxon>
        <taxon>Actinomycetota</taxon>
        <taxon>Actinomycetes</taxon>
        <taxon>Pseudonocardiales</taxon>
        <taxon>Pseudonocardiaceae</taxon>
        <taxon>Saccharopolyspora</taxon>
    </lineage>
</organism>
<dbReference type="PROSITE" id="PS51257">
    <property type="entry name" value="PROKAR_LIPOPROTEIN"/>
    <property type="match status" value="1"/>
</dbReference>
<gene>
    <name evidence="3" type="ORF">ACFQRI_10520</name>
</gene>
<proteinExistence type="predicted"/>
<evidence type="ECO:0008006" key="5">
    <source>
        <dbReference type="Google" id="ProtNLM"/>
    </source>
</evidence>
<name>A0ABW2LKG2_9PSEU</name>